<dbReference type="PANTHER" id="PTHR16288">
    <property type="entry name" value="WD40 REPEAT PROTEIN 4"/>
    <property type="match status" value="1"/>
</dbReference>
<comment type="pathway">
    <text evidence="6">tRNA modification; N(7)-methylguanine-tRNA biosynthesis.</text>
</comment>
<gene>
    <name evidence="8" type="ORF">LUZ62_044736</name>
</gene>
<feature type="repeat" description="WD" evidence="7">
    <location>
        <begin position="93"/>
        <end position="134"/>
    </location>
</feature>
<keyword evidence="5 6" id="KW-0539">Nucleus</keyword>
<dbReference type="SUPFAM" id="SSF50978">
    <property type="entry name" value="WD40 repeat-like"/>
    <property type="match status" value="1"/>
</dbReference>
<dbReference type="GO" id="GO:0005634">
    <property type="term" value="C:nucleus"/>
    <property type="evidence" value="ECO:0007669"/>
    <property type="project" value="UniProtKB-SubCell"/>
</dbReference>
<feature type="repeat" description="WD" evidence="7">
    <location>
        <begin position="227"/>
        <end position="272"/>
    </location>
</feature>
<dbReference type="EMBL" id="JAMFTS010000002">
    <property type="protein sequence ID" value="KAJ4793490.1"/>
    <property type="molecule type" value="Genomic_DNA"/>
</dbReference>
<evidence type="ECO:0000256" key="6">
    <source>
        <dbReference type="HAMAP-Rule" id="MF_03056"/>
    </source>
</evidence>
<name>A0AAV8FJ08_9POAL</name>
<keyword evidence="3 6" id="KW-0819">tRNA processing</keyword>
<comment type="subcellular location">
    <subcellularLocation>
        <location evidence="1 6">Nucleus</location>
    </subcellularLocation>
</comment>
<dbReference type="InterPro" id="IPR036322">
    <property type="entry name" value="WD40_repeat_dom_sf"/>
</dbReference>
<proteinExistence type="inferred from homology"/>
<dbReference type="SMART" id="SM00320">
    <property type="entry name" value="WD40"/>
    <property type="match status" value="4"/>
</dbReference>
<evidence type="ECO:0000256" key="3">
    <source>
        <dbReference type="ARBA" id="ARBA00022694"/>
    </source>
</evidence>
<dbReference type="GO" id="GO:0005829">
    <property type="term" value="C:cytosol"/>
    <property type="evidence" value="ECO:0007669"/>
    <property type="project" value="TreeGrafter"/>
</dbReference>
<evidence type="ECO:0000256" key="2">
    <source>
        <dbReference type="ARBA" id="ARBA00022574"/>
    </source>
</evidence>
<dbReference type="PANTHER" id="PTHR16288:SF0">
    <property type="entry name" value="TRNA (GUANINE-N(7)-)-METHYLTRANSFERASE NON-CATALYTIC SUBUNIT WDR4"/>
    <property type="match status" value="1"/>
</dbReference>
<keyword evidence="4 6" id="KW-0677">Repeat</keyword>
<dbReference type="GO" id="GO:0043527">
    <property type="term" value="C:tRNA methyltransferase complex"/>
    <property type="evidence" value="ECO:0007669"/>
    <property type="project" value="TreeGrafter"/>
</dbReference>
<organism evidence="8 9">
    <name type="scientific">Rhynchospora pubera</name>
    <dbReference type="NCBI Taxonomy" id="906938"/>
    <lineage>
        <taxon>Eukaryota</taxon>
        <taxon>Viridiplantae</taxon>
        <taxon>Streptophyta</taxon>
        <taxon>Embryophyta</taxon>
        <taxon>Tracheophyta</taxon>
        <taxon>Spermatophyta</taxon>
        <taxon>Magnoliopsida</taxon>
        <taxon>Liliopsida</taxon>
        <taxon>Poales</taxon>
        <taxon>Cyperaceae</taxon>
        <taxon>Cyperoideae</taxon>
        <taxon>Rhynchosporeae</taxon>
        <taxon>Rhynchospora</taxon>
    </lineage>
</organism>
<evidence type="ECO:0000313" key="9">
    <source>
        <dbReference type="Proteomes" id="UP001140206"/>
    </source>
</evidence>
<evidence type="ECO:0000256" key="4">
    <source>
        <dbReference type="ARBA" id="ARBA00022737"/>
    </source>
</evidence>
<dbReference type="InterPro" id="IPR028884">
    <property type="entry name" value="Trm82"/>
</dbReference>
<dbReference type="FunFam" id="2.130.10.10:FF:001350">
    <property type="entry name" value="tRNA (guanine-N(7)-)-methyltransferase non-catalytic subunit"/>
    <property type="match status" value="1"/>
</dbReference>
<dbReference type="GO" id="GO:0106004">
    <property type="term" value="P:tRNA (guanine-N7)-methylation"/>
    <property type="evidence" value="ECO:0007669"/>
    <property type="project" value="UniProtKB-UniRule"/>
</dbReference>
<dbReference type="AlphaFoldDB" id="A0AAV8FJ08"/>
<sequence length="468" mass="51196">MSVIISQNQNPNPWFCTPLSLIDLALRNTYILYMEEVLIEESESGNSCTDEAAPALIAVHPTESSVVVAVGSELRVFDLKGDSAVSPLDELGGPHHSASIRAISFSSDGELFASAGDDKIIKIWKTDSWNCIRTVQSEKKVSAVSISQDSQYVTFADKFGVVWIVSLKEDRDTKAVPILGHYCSIITSMKFSPDGRFIATADRDYKIRITVFPRNALKGAHEIQSFCLGHTDFVSCLAFVCSQDQSKGFVLSGGGDLTVRLWDYISGSLLYTCALDDKAGILEASEIEENDKRAVTDICASSDGSLISVAVQGFNGVMLLSCDLVAKTLSFVKNVSMEKSFIPTSLVLVSSKERLWTVMGASNLTSSDLNNNNQRLLTRVRIISFLQKDPLDSCSRDPALLEDSQVPGGEKLLMQLQGCLDAAAQEAAFAAAAAAVRTSLQNMMIKKQYSVERRELRKRNRNDKKIKS</sequence>
<keyword evidence="9" id="KW-1185">Reference proteome</keyword>
<dbReference type="InterPro" id="IPR001680">
    <property type="entry name" value="WD40_rpt"/>
</dbReference>
<dbReference type="Gene3D" id="2.130.10.10">
    <property type="entry name" value="YVTN repeat-like/Quinoprotein amine dehydrogenase"/>
    <property type="match status" value="2"/>
</dbReference>
<evidence type="ECO:0000256" key="1">
    <source>
        <dbReference type="ARBA" id="ARBA00004123"/>
    </source>
</evidence>
<keyword evidence="2 6" id="KW-0853">WD repeat</keyword>
<protein>
    <recommendedName>
        <fullName evidence="6">tRNA (guanine-N(7)-)-methyltransferase non-catalytic subunit</fullName>
    </recommendedName>
    <alternativeName>
        <fullName evidence="6">WD repeat-containing protein 4 homolog</fullName>
    </alternativeName>
</protein>
<comment type="caution">
    <text evidence="8">The sequence shown here is derived from an EMBL/GenBank/DDBJ whole genome shotgun (WGS) entry which is preliminary data.</text>
</comment>
<comment type="similarity">
    <text evidence="6">Belongs to the WD repeat TRM82 family.</text>
</comment>
<comment type="function">
    <text evidence="6">Required for the formation of N(7)-methylguanine at position 46 (m7G46) in tRNA. In the complex, it is required to stabilize and induce conformational changes of the catalytic subunit.</text>
</comment>
<dbReference type="PROSITE" id="PS50082">
    <property type="entry name" value="WD_REPEATS_2"/>
    <property type="match status" value="2"/>
</dbReference>
<dbReference type="Proteomes" id="UP001140206">
    <property type="component" value="Chromosome 2"/>
</dbReference>
<evidence type="ECO:0000256" key="7">
    <source>
        <dbReference type="PROSITE-ProRule" id="PRU00221"/>
    </source>
</evidence>
<evidence type="ECO:0000256" key="5">
    <source>
        <dbReference type="ARBA" id="ARBA00023242"/>
    </source>
</evidence>
<dbReference type="Pfam" id="PF00400">
    <property type="entry name" value="WD40"/>
    <property type="match status" value="3"/>
</dbReference>
<accession>A0AAV8FJ08</accession>
<reference evidence="8" key="1">
    <citation type="submission" date="2022-08" db="EMBL/GenBank/DDBJ databases">
        <authorList>
            <person name="Marques A."/>
        </authorList>
    </citation>
    <scope>NUCLEOTIDE SEQUENCE</scope>
    <source>
        <strain evidence="8">RhyPub2mFocal</strain>
        <tissue evidence="8">Leaves</tissue>
    </source>
</reference>
<dbReference type="InterPro" id="IPR015943">
    <property type="entry name" value="WD40/YVTN_repeat-like_dom_sf"/>
</dbReference>
<comment type="subunit">
    <text evidence="6">Forms a heterodimer with the catalytic subunit.</text>
</comment>
<dbReference type="PROSITE" id="PS50294">
    <property type="entry name" value="WD_REPEATS_REGION"/>
    <property type="match status" value="1"/>
</dbReference>
<dbReference type="HAMAP" id="MF_03056">
    <property type="entry name" value="TRM82"/>
    <property type="match status" value="1"/>
</dbReference>
<evidence type="ECO:0000313" key="8">
    <source>
        <dbReference type="EMBL" id="KAJ4793490.1"/>
    </source>
</evidence>